<dbReference type="GO" id="GO:0008270">
    <property type="term" value="F:zinc ion binding"/>
    <property type="evidence" value="ECO:0007669"/>
    <property type="project" value="UniProtKB-KW"/>
</dbReference>
<feature type="compositionally biased region" description="Polar residues" evidence="5">
    <location>
        <begin position="1254"/>
        <end position="1272"/>
    </location>
</feature>
<feature type="compositionally biased region" description="Acidic residues" evidence="5">
    <location>
        <begin position="261"/>
        <end position="282"/>
    </location>
</feature>
<feature type="compositionally biased region" description="Pro residues" evidence="5">
    <location>
        <begin position="773"/>
        <end position="786"/>
    </location>
</feature>
<evidence type="ECO:0000313" key="9">
    <source>
        <dbReference type="Proteomes" id="UP000820818"/>
    </source>
</evidence>
<evidence type="ECO:0000256" key="5">
    <source>
        <dbReference type="SAM" id="MobiDB-lite"/>
    </source>
</evidence>
<evidence type="ECO:0000313" key="8">
    <source>
        <dbReference type="EMBL" id="KAI9564457.1"/>
    </source>
</evidence>
<feature type="compositionally biased region" description="Basic and acidic residues" evidence="5">
    <location>
        <begin position="1068"/>
        <end position="1077"/>
    </location>
</feature>
<sequence length="1454" mass="157417">MDVNEFSIRGDVDCRKPRLVHTSESSNHNGHVSTINLSYQIVLQDHNYGAPLPSHNNESPLYAVQCKQEPSDSHTSSVFPVSHSQRGGIKTLNPRPPSVSPQTGRASKPNGVNSASTKRQRTISGNSNGIGPNSNVISPNPAGSRRPGIHETHKSHNNLPTPPLVPKGSPGFPPYAGDLNSHLYASISSEKTPIKEESRGPAITNGSSGLSNYLSGWYRGSGGNNAERVRSRSDMRDSFNDEDSNDGSLGNSPRMATETDHEGEETETANECEDEEDEQDDVDLGLLGGGRDLTNVDESVTRCICKFGHDDGYMICCDRCSVWQHVDCMNLDRNNIPDEFLCELCQPRRVDRARARAIQYRKRQEFRLATPPPSSSLDRALVTRRERSKDRTKNDDYIDVEKTSKKFQKNSTINNTGSKYARGGAKGGNATADRNEKFQRAGKRVGQPKWRRKGNEKQEESVPRKRKMFRTKSSSDVIDVGGPSSSTTENSPSGGRNHPSGELLLQWIDHYEEAVTNHYSPELRARVAAVRPNGFGGELLSPPSSTPVYRLASKAGGYKTLVAANPIRCGSPVIECRGKYMLASQLRPYKSGDGPGLSGSGASALRPTPHIIFHHLLASSTDNTTPAVEMCVDGRSYGNEARFVWQSCQPNAEIKHKVEKGSVHLFLVAKTDILESEEITVVHDVKNPLPCPYEGCPHMRNKDSGARTGLSQATNPLSVLSPVEADRKRRRRRTDSTANDPSSSVAIGAVNVTPDSSTTTPVASIPNAQNSVPAPPPMPCALPPTPVKRQQRTPSKVSVVVTEGEDSQDDSINLHDETDGQGSMDNESSSKKKPLSREERKMEAIMKAFERMEKAQQRRQESIAKTTHRKDPRDDKDEPGDEVDSPPPSHGSGNTGAMEKRVVVVQEARNKTFRRGLCRKRGGRMRRSSSGASVSESSRIRMRALSGEVHSGHSATEEESEHGGSSSSPGQPNPDTPSDDPSTMAFKCPKTKKVVFNNWSGDGSELNGNKGDSNDLLGGSNSLSLSVPVCYMRNPNPRSPTRPLRTAHLRPSTLASLKSSAGSASPDPHGEGGHSNDENSWIAPLPGSGGPGGSAKKRWLRQAISEETETESPTSGGCLGVGGFGSGGTGPANEALDHVTPLKKRRLARASLSSETSFTPPSTPTPSNVGITGSSENVSNESGLQPMMEKEESNTESLSAENSRGTPPEFDDGLSEGNQAQQQQSGGLSNEASDPPTPPPPPAIEMAKAMVGLSSPTNGYVSESSQQMWASQSEEHVQVQPEANVVAFASVDEHVSAAAALTQFHEGGLFISSSRPTWEFRAPDAQFMRGRNPSDVPDAVTTDVIQEVIREEKPKPVKRKLSILEYRQRKQIAFSDCIDTPTKEEPNRNETSTLKVQRDSMAEENSDSDPAMLTRTKDPPILAADDSHSKSESTADDSNTNSSYEADEETPTSI</sequence>
<keyword evidence="4" id="KW-0156">Chromatin regulator</keyword>
<feature type="region of interest" description="Disordered" evidence="5">
    <location>
        <begin position="222"/>
        <end position="282"/>
    </location>
</feature>
<feature type="compositionally biased region" description="Basic residues" evidence="5">
    <location>
        <begin position="911"/>
        <end position="927"/>
    </location>
</feature>
<feature type="compositionally biased region" description="Low complexity" evidence="5">
    <location>
        <begin position="1052"/>
        <end position="1065"/>
    </location>
</feature>
<feature type="compositionally biased region" description="Polar residues" evidence="5">
    <location>
        <begin position="73"/>
        <end position="85"/>
    </location>
</feature>
<dbReference type="PANTHER" id="PTHR46462">
    <property type="entry name" value="UPSET, ISOFORM A"/>
    <property type="match status" value="1"/>
</dbReference>
<feature type="compositionally biased region" description="Basic and acidic residues" evidence="5">
    <location>
        <begin position="381"/>
        <end position="404"/>
    </location>
</feature>
<feature type="region of interest" description="Disordered" evidence="5">
    <location>
        <begin position="65"/>
        <end position="150"/>
    </location>
</feature>
<evidence type="ECO:0000256" key="3">
    <source>
        <dbReference type="ARBA" id="ARBA00022833"/>
    </source>
</evidence>
<dbReference type="InterPro" id="IPR019786">
    <property type="entry name" value="Zinc_finger_PHD-type_CS"/>
</dbReference>
<feature type="region of interest" description="Disordered" evidence="5">
    <location>
        <begin position="367"/>
        <end position="501"/>
    </location>
</feature>
<feature type="compositionally biased region" description="Gly residues" evidence="5">
    <location>
        <begin position="1117"/>
        <end position="1130"/>
    </location>
</feature>
<accession>A0AAD5L3S5</accession>
<dbReference type="Pfam" id="PF00856">
    <property type="entry name" value="SET"/>
    <property type="match status" value="1"/>
</dbReference>
<feature type="compositionally biased region" description="Basic and acidic residues" evidence="5">
    <location>
        <begin position="453"/>
        <end position="463"/>
    </location>
</feature>
<dbReference type="EMBL" id="WJBH02000001">
    <property type="protein sequence ID" value="KAI9564457.1"/>
    <property type="molecule type" value="Genomic_DNA"/>
</dbReference>
<reference evidence="8 9" key="1">
    <citation type="submission" date="2022-05" db="EMBL/GenBank/DDBJ databases">
        <title>A multi-omics perspective on studying reproductive biology in Daphnia sinensis.</title>
        <authorList>
            <person name="Jia J."/>
        </authorList>
    </citation>
    <scope>NUCLEOTIDE SEQUENCE [LARGE SCALE GENOMIC DNA]</scope>
    <source>
        <strain evidence="8 9">WSL</strain>
    </source>
</reference>
<gene>
    <name evidence="8" type="ORF">GHT06_008196</name>
</gene>
<feature type="compositionally biased region" description="Polar residues" evidence="5">
    <location>
        <begin position="1168"/>
        <end position="1183"/>
    </location>
</feature>
<dbReference type="GO" id="GO:0008170">
    <property type="term" value="F:N-methyltransferase activity"/>
    <property type="evidence" value="ECO:0007669"/>
    <property type="project" value="UniProtKB-ARBA"/>
</dbReference>
<dbReference type="Pfam" id="PF20826">
    <property type="entry name" value="PHD_5"/>
    <property type="match status" value="1"/>
</dbReference>
<feature type="compositionally biased region" description="Polar residues" evidence="5">
    <location>
        <begin position="753"/>
        <end position="772"/>
    </location>
</feature>
<feature type="domain" description="SET" evidence="7">
    <location>
        <begin position="546"/>
        <end position="690"/>
    </location>
</feature>
<feature type="compositionally biased region" description="Polar residues" evidence="5">
    <location>
        <begin position="736"/>
        <end position="745"/>
    </location>
</feature>
<dbReference type="GO" id="GO:0034967">
    <property type="term" value="C:Set3 complex"/>
    <property type="evidence" value="ECO:0007669"/>
    <property type="project" value="TreeGrafter"/>
</dbReference>
<feature type="domain" description="Zinc finger PHD-type" evidence="6">
    <location>
        <begin position="302"/>
        <end position="346"/>
    </location>
</feature>
<feature type="compositionally biased region" description="Basic and acidic residues" evidence="5">
    <location>
        <begin position="835"/>
        <end position="862"/>
    </location>
</feature>
<dbReference type="SUPFAM" id="SSF82199">
    <property type="entry name" value="SET domain"/>
    <property type="match status" value="1"/>
</dbReference>
<comment type="caution">
    <text evidence="8">The sequence shown here is derived from an EMBL/GenBank/DDBJ whole genome shotgun (WGS) entry which is preliminary data.</text>
</comment>
<feature type="compositionally biased region" description="Low complexity" evidence="5">
    <location>
        <begin position="928"/>
        <end position="937"/>
    </location>
</feature>
<dbReference type="Gene3D" id="3.30.40.10">
    <property type="entry name" value="Zinc/RING finger domain, C3HC4 (zinc finger)"/>
    <property type="match status" value="1"/>
</dbReference>
<keyword evidence="2" id="KW-0863">Zinc-finger</keyword>
<feature type="compositionally biased region" description="Polar residues" evidence="5">
    <location>
        <begin position="483"/>
        <end position="494"/>
    </location>
</feature>
<dbReference type="InterPro" id="IPR013083">
    <property type="entry name" value="Znf_RING/FYVE/PHD"/>
</dbReference>
<dbReference type="PANTHER" id="PTHR46462:SF3">
    <property type="entry name" value="UPSET, ISOFORM A"/>
    <property type="match status" value="1"/>
</dbReference>
<dbReference type="InterPro" id="IPR046341">
    <property type="entry name" value="SET_dom_sf"/>
</dbReference>
<evidence type="ECO:0000256" key="4">
    <source>
        <dbReference type="ARBA" id="ARBA00022853"/>
    </source>
</evidence>
<dbReference type="GO" id="GO:0006325">
    <property type="term" value="P:chromatin organization"/>
    <property type="evidence" value="ECO:0007669"/>
    <property type="project" value="UniProtKB-KW"/>
</dbReference>
<feature type="compositionally biased region" description="Polar residues" evidence="5">
    <location>
        <begin position="100"/>
        <end position="117"/>
    </location>
</feature>
<dbReference type="PROSITE" id="PS01359">
    <property type="entry name" value="ZF_PHD_1"/>
    <property type="match status" value="1"/>
</dbReference>
<dbReference type="GO" id="GO:0008276">
    <property type="term" value="F:protein methyltransferase activity"/>
    <property type="evidence" value="ECO:0007669"/>
    <property type="project" value="UniProtKB-ARBA"/>
</dbReference>
<dbReference type="GO" id="GO:0070210">
    <property type="term" value="C:Rpd3L-Expanded complex"/>
    <property type="evidence" value="ECO:0007669"/>
    <property type="project" value="TreeGrafter"/>
</dbReference>
<dbReference type="CDD" id="cd10529">
    <property type="entry name" value="SET_SETD5-like"/>
    <property type="match status" value="1"/>
</dbReference>
<dbReference type="CDD" id="cd15550">
    <property type="entry name" value="PHD_MLL5"/>
    <property type="match status" value="1"/>
</dbReference>
<feature type="region of interest" description="Disordered" evidence="5">
    <location>
        <begin position="1033"/>
        <end position="1275"/>
    </location>
</feature>
<keyword evidence="9" id="KW-1185">Reference proteome</keyword>
<evidence type="ECO:0000259" key="6">
    <source>
        <dbReference type="SMART" id="SM00249"/>
    </source>
</evidence>
<dbReference type="SMART" id="SM00317">
    <property type="entry name" value="SET"/>
    <property type="match status" value="1"/>
</dbReference>
<dbReference type="GO" id="GO:0008757">
    <property type="term" value="F:S-adenosylmethionine-dependent methyltransferase activity"/>
    <property type="evidence" value="ECO:0007669"/>
    <property type="project" value="UniProtKB-ARBA"/>
</dbReference>
<feature type="compositionally biased region" description="Low complexity" evidence="5">
    <location>
        <begin position="123"/>
        <end position="138"/>
    </location>
</feature>
<dbReference type="InterPro" id="IPR011011">
    <property type="entry name" value="Znf_FYVE_PHD"/>
</dbReference>
<evidence type="ECO:0000256" key="1">
    <source>
        <dbReference type="ARBA" id="ARBA00022723"/>
    </source>
</evidence>
<protein>
    <recommendedName>
        <fullName evidence="10">SET domain-containing protein</fullName>
    </recommendedName>
</protein>
<dbReference type="GO" id="GO:0006355">
    <property type="term" value="P:regulation of DNA-templated transcription"/>
    <property type="evidence" value="ECO:0007669"/>
    <property type="project" value="TreeGrafter"/>
</dbReference>
<feature type="compositionally biased region" description="Low complexity" evidence="5">
    <location>
        <begin position="1151"/>
        <end position="1160"/>
    </location>
</feature>
<dbReference type="SMART" id="SM00249">
    <property type="entry name" value="PHD"/>
    <property type="match status" value="1"/>
</dbReference>
<feature type="compositionally biased region" description="Polar residues" evidence="5">
    <location>
        <begin position="1195"/>
        <end position="1205"/>
    </location>
</feature>
<feature type="compositionally biased region" description="Polar residues" evidence="5">
    <location>
        <begin position="709"/>
        <end position="718"/>
    </location>
</feature>
<evidence type="ECO:0008006" key="10">
    <source>
        <dbReference type="Google" id="ProtNLM"/>
    </source>
</evidence>
<keyword evidence="3" id="KW-0862">Zinc</keyword>
<feature type="region of interest" description="Disordered" evidence="5">
    <location>
        <begin position="1374"/>
        <end position="1454"/>
    </location>
</feature>
<evidence type="ECO:0000256" key="2">
    <source>
        <dbReference type="ARBA" id="ARBA00022771"/>
    </source>
</evidence>
<feature type="compositionally biased region" description="Basic and acidic residues" evidence="5">
    <location>
        <begin position="227"/>
        <end position="239"/>
    </location>
</feature>
<dbReference type="FunFam" id="3.30.40.10:FF:000150">
    <property type="entry name" value="Inactive histone-lysine N-methyltransferase 2E"/>
    <property type="match status" value="1"/>
</dbReference>
<feature type="compositionally biased region" description="Acidic residues" evidence="5">
    <location>
        <begin position="1445"/>
        <end position="1454"/>
    </location>
</feature>
<evidence type="ECO:0000259" key="7">
    <source>
        <dbReference type="SMART" id="SM00317"/>
    </source>
</evidence>
<proteinExistence type="predicted"/>
<feature type="region of interest" description="Disordered" evidence="5">
    <location>
        <begin position="700"/>
        <end position="1020"/>
    </location>
</feature>
<feature type="compositionally biased region" description="Polar residues" evidence="5">
    <location>
        <begin position="409"/>
        <end position="418"/>
    </location>
</feature>
<keyword evidence="1" id="KW-0479">Metal-binding</keyword>
<dbReference type="SUPFAM" id="SSF57903">
    <property type="entry name" value="FYVE/PHD zinc finger"/>
    <property type="match status" value="1"/>
</dbReference>
<feature type="compositionally biased region" description="Polar residues" evidence="5">
    <location>
        <begin position="1216"/>
        <end position="1232"/>
    </location>
</feature>
<organism evidence="8 9">
    <name type="scientific">Daphnia sinensis</name>
    <dbReference type="NCBI Taxonomy" id="1820382"/>
    <lineage>
        <taxon>Eukaryota</taxon>
        <taxon>Metazoa</taxon>
        <taxon>Ecdysozoa</taxon>
        <taxon>Arthropoda</taxon>
        <taxon>Crustacea</taxon>
        <taxon>Branchiopoda</taxon>
        <taxon>Diplostraca</taxon>
        <taxon>Cladocera</taxon>
        <taxon>Anomopoda</taxon>
        <taxon>Daphniidae</taxon>
        <taxon>Daphnia</taxon>
        <taxon>Daphnia similis group</taxon>
    </lineage>
</organism>
<dbReference type="InterPro" id="IPR001965">
    <property type="entry name" value="Znf_PHD"/>
</dbReference>
<dbReference type="Gene3D" id="2.170.270.10">
    <property type="entry name" value="SET domain"/>
    <property type="match status" value="1"/>
</dbReference>
<dbReference type="Proteomes" id="UP000820818">
    <property type="component" value="Linkage Group LG1"/>
</dbReference>
<name>A0AAD5L3S5_9CRUS</name>
<dbReference type="InterPro" id="IPR001214">
    <property type="entry name" value="SET_dom"/>
</dbReference>